<protein>
    <submittedName>
        <fullName evidence="1">Uncharacterized protein</fullName>
    </submittedName>
</protein>
<proteinExistence type="predicted"/>
<dbReference type="EMBL" id="BARW01003191">
    <property type="protein sequence ID" value="GAI64401.1"/>
    <property type="molecule type" value="Genomic_DNA"/>
</dbReference>
<sequence length="64" mass="7642">MKKEPETTRDDYDYKKENARKKLAEVFEELLKQFHGEENCQIREDIANYTIGYMGVSFGLHVKR</sequence>
<dbReference type="AlphaFoldDB" id="X1RBJ4"/>
<evidence type="ECO:0000313" key="1">
    <source>
        <dbReference type="EMBL" id="GAI64401.1"/>
    </source>
</evidence>
<gene>
    <name evidence="1" type="ORF">S12H4_08300</name>
</gene>
<name>X1RBJ4_9ZZZZ</name>
<comment type="caution">
    <text evidence="1">The sequence shown here is derived from an EMBL/GenBank/DDBJ whole genome shotgun (WGS) entry which is preliminary data.</text>
</comment>
<accession>X1RBJ4</accession>
<organism evidence="1">
    <name type="scientific">marine sediment metagenome</name>
    <dbReference type="NCBI Taxonomy" id="412755"/>
    <lineage>
        <taxon>unclassified sequences</taxon>
        <taxon>metagenomes</taxon>
        <taxon>ecological metagenomes</taxon>
    </lineage>
</organism>
<reference evidence="1" key="1">
    <citation type="journal article" date="2014" name="Front. Microbiol.">
        <title>High frequency of phylogenetically diverse reductive dehalogenase-homologous genes in deep subseafloor sedimentary metagenomes.</title>
        <authorList>
            <person name="Kawai M."/>
            <person name="Futagami T."/>
            <person name="Toyoda A."/>
            <person name="Takaki Y."/>
            <person name="Nishi S."/>
            <person name="Hori S."/>
            <person name="Arai W."/>
            <person name="Tsubouchi T."/>
            <person name="Morono Y."/>
            <person name="Uchiyama I."/>
            <person name="Ito T."/>
            <person name="Fujiyama A."/>
            <person name="Inagaki F."/>
            <person name="Takami H."/>
        </authorList>
    </citation>
    <scope>NUCLEOTIDE SEQUENCE</scope>
    <source>
        <strain evidence="1">Expedition CK06-06</strain>
    </source>
</reference>